<keyword evidence="5" id="KW-0449">Lipoprotein</keyword>
<dbReference type="AlphaFoldDB" id="A0A381TW01"/>
<dbReference type="SUPFAM" id="SSF48452">
    <property type="entry name" value="TPR-like"/>
    <property type="match status" value="1"/>
</dbReference>
<reference evidence="7" key="1">
    <citation type="submission" date="2018-05" db="EMBL/GenBank/DDBJ databases">
        <authorList>
            <person name="Lanie J.A."/>
            <person name="Ng W.-L."/>
            <person name="Kazmierczak K.M."/>
            <person name="Andrzejewski T.M."/>
            <person name="Davidsen T.M."/>
            <person name="Wayne K.J."/>
            <person name="Tettelin H."/>
            <person name="Glass J.I."/>
            <person name="Rusch D."/>
            <person name="Podicherti R."/>
            <person name="Tsui H.-C.T."/>
            <person name="Winkler M.E."/>
        </authorList>
    </citation>
    <scope>NUCLEOTIDE SEQUENCE</scope>
</reference>
<keyword evidence="3" id="KW-0564">Palmitate</keyword>
<dbReference type="InterPro" id="IPR039565">
    <property type="entry name" value="BamD-like"/>
</dbReference>
<dbReference type="NCBIfam" id="TIGR03302">
    <property type="entry name" value="OM_YfiO"/>
    <property type="match status" value="1"/>
</dbReference>
<dbReference type="PANTHER" id="PTHR37423:SF1">
    <property type="entry name" value="OUTER MEMBRANE PROTEIN ASSEMBLY FACTOR BAMD"/>
    <property type="match status" value="1"/>
</dbReference>
<name>A0A381TW01_9ZZZZ</name>
<dbReference type="GO" id="GO:1990063">
    <property type="term" value="C:Bam protein complex"/>
    <property type="evidence" value="ECO:0007669"/>
    <property type="project" value="TreeGrafter"/>
</dbReference>
<keyword evidence="1" id="KW-0732">Signal</keyword>
<evidence type="ECO:0000256" key="3">
    <source>
        <dbReference type="ARBA" id="ARBA00023139"/>
    </source>
</evidence>
<keyword evidence="2" id="KW-0472">Membrane</keyword>
<proteinExistence type="inferred from homology"/>
<dbReference type="Pfam" id="PF13525">
    <property type="entry name" value="YfiO"/>
    <property type="match status" value="1"/>
</dbReference>
<keyword evidence="4" id="KW-0998">Cell outer membrane</keyword>
<dbReference type="Gene3D" id="1.25.40.10">
    <property type="entry name" value="Tetratricopeptide repeat domain"/>
    <property type="match status" value="1"/>
</dbReference>
<evidence type="ECO:0000259" key="6">
    <source>
        <dbReference type="Pfam" id="PF13525"/>
    </source>
</evidence>
<evidence type="ECO:0000256" key="1">
    <source>
        <dbReference type="ARBA" id="ARBA00022729"/>
    </source>
</evidence>
<accession>A0A381TW01</accession>
<protein>
    <recommendedName>
        <fullName evidence="6">Outer membrane lipoprotein BamD-like domain-containing protein</fullName>
    </recommendedName>
</protein>
<gene>
    <name evidence="7" type="ORF">METZ01_LOCUS72873</name>
</gene>
<organism evidence="7">
    <name type="scientific">marine metagenome</name>
    <dbReference type="NCBI Taxonomy" id="408172"/>
    <lineage>
        <taxon>unclassified sequences</taxon>
        <taxon>metagenomes</taxon>
        <taxon>ecological metagenomes</taxon>
    </lineage>
</organism>
<evidence type="ECO:0000256" key="4">
    <source>
        <dbReference type="ARBA" id="ARBA00023237"/>
    </source>
</evidence>
<dbReference type="InterPro" id="IPR011990">
    <property type="entry name" value="TPR-like_helical_dom_sf"/>
</dbReference>
<dbReference type="PANTHER" id="PTHR37423">
    <property type="entry name" value="SOLUBLE LYTIC MUREIN TRANSGLYCOSYLASE-RELATED"/>
    <property type="match status" value="1"/>
</dbReference>
<dbReference type="CDD" id="cd15830">
    <property type="entry name" value="BamD"/>
    <property type="match status" value="1"/>
</dbReference>
<dbReference type="InterPro" id="IPR017689">
    <property type="entry name" value="BamD"/>
</dbReference>
<dbReference type="GO" id="GO:0051205">
    <property type="term" value="P:protein insertion into membrane"/>
    <property type="evidence" value="ECO:0007669"/>
    <property type="project" value="TreeGrafter"/>
</dbReference>
<dbReference type="EMBL" id="UINC01005238">
    <property type="protein sequence ID" value="SVA20019.1"/>
    <property type="molecule type" value="Genomic_DNA"/>
</dbReference>
<evidence type="ECO:0000256" key="2">
    <source>
        <dbReference type="ARBA" id="ARBA00023136"/>
    </source>
</evidence>
<feature type="domain" description="Outer membrane lipoprotein BamD-like" evidence="6">
    <location>
        <begin position="21"/>
        <end position="224"/>
    </location>
</feature>
<sequence>MSLLLIVACSKDEATDLRSSSEVIYEKAKSSLDNANYRNATRYLEVLTTSFPFSNQAKQAQLDLIYAHYRSSSFEEAIDEAKQFEKENPTHPRVDYALYMRGLSSFEGQHEWYHEIFDVDLTKRPPTKTEEAFSVFSQLIRRYPDSIYVSDAKQRMVFLRNRLAKYENHVAQHYMERGAYVAAINRAKYALEQYSGSPSTIQSLEIIAKAYDKLGMTDLAEQAESIYLANQSKDPNLSVDAEDSDPWYKIW</sequence>
<evidence type="ECO:0000256" key="5">
    <source>
        <dbReference type="ARBA" id="ARBA00023288"/>
    </source>
</evidence>
<dbReference type="HAMAP" id="MF_00922">
    <property type="entry name" value="OM_assembly_BamD"/>
    <property type="match status" value="1"/>
</dbReference>
<evidence type="ECO:0000313" key="7">
    <source>
        <dbReference type="EMBL" id="SVA20019.1"/>
    </source>
</evidence>